<comment type="caution">
    <text evidence="7">The sequence shown here is derived from an EMBL/GenBank/DDBJ whole genome shotgun (WGS) entry which is preliminary data.</text>
</comment>
<dbReference type="EMBL" id="JBHSJG010000018">
    <property type="protein sequence ID" value="MFC4987196.1"/>
    <property type="molecule type" value="Genomic_DNA"/>
</dbReference>
<reference evidence="7 8" key="1">
    <citation type="journal article" date="2019" name="Int. J. Syst. Evol. Microbiol.">
        <title>The Global Catalogue of Microorganisms (GCM) 10K type strain sequencing project: providing services to taxonomists for standard genome sequencing and annotation.</title>
        <authorList>
            <consortium name="The Broad Institute Genomics Platform"/>
            <consortium name="The Broad Institute Genome Sequencing Center for Infectious Disease"/>
            <person name="Wu L."/>
            <person name="Ma J."/>
        </authorList>
    </citation>
    <scope>NUCLEOTIDE SEQUENCE [LARGE SCALE GENOMIC DNA]</scope>
    <source>
        <strain evidence="7 8">CGMCC 1.15824</strain>
    </source>
</reference>
<dbReference type="PANTHER" id="PTHR37422:SF23">
    <property type="entry name" value="TEICHURONIC ACID BIOSYNTHESIS PROTEIN TUAE"/>
    <property type="match status" value="1"/>
</dbReference>
<feature type="transmembrane region" description="Helical" evidence="5">
    <location>
        <begin position="185"/>
        <end position="203"/>
    </location>
</feature>
<name>A0ABD5QBQ0_9EURY</name>
<dbReference type="Pfam" id="PF04932">
    <property type="entry name" value="Wzy_C"/>
    <property type="match status" value="1"/>
</dbReference>
<proteinExistence type="predicted"/>
<evidence type="ECO:0000256" key="3">
    <source>
        <dbReference type="ARBA" id="ARBA00022989"/>
    </source>
</evidence>
<accession>A0ABD5QBQ0</accession>
<feature type="transmembrane region" description="Helical" evidence="5">
    <location>
        <begin position="12"/>
        <end position="31"/>
    </location>
</feature>
<sequence>MRSHARDDAVFSTLYVAFVFAGVYKSAWYLAWIPVDLTLVFGTLMVAAGGWLVLRGRIRLTRAGLALTACFVAFSAYAVVSGLWTPSSEYYLSKAFRLVAVTGLAFGAGALGVASSTRRLRYTGIATTGLAVLTGIESLIEYAQPSGRATLSPFGTNYLITSRLLGLGVLLLVGYLVLSRSDRRVTVAAAVALPGMVFALFATGARGPMVATIVAIGLLLVVGISTGTLPNGVAAIGAYTGGALALGVLTVTVGRQLATVRRLLVLADGPGWSLNRRFVLWNQTIDGLDIGMLPVGHGLGSWPVLTGYGDHQYYPHNLVLEVVFELGLVGLGLLACLFGTALFIALSEWQTTGRSVHLVLLVVFVYLGINAMVTGDVNENRYLFALAGLLAYRADPRRYERISGPSVLGSDSTMGSARS</sequence>
<keyword evidence="7" id="KW-0436">Ligase</keyword>
<keyword evidence="8" id="KW-1185">Reference proteome</keyword>
<gene>
    <name evidence="7" type="ORF">ACFPFO_05330</name>
</gene>
<dbReference type="InterPro" id="IPR051533">
    <property type="entry name" value="WaaL-like"/>
</dbReference>
<dbReference type="AlphaFoldDB" id="A0ABD5QBQ0"/>
<feature type="transmembrane region" description="Helical" evidence="5">
    <location>
        <begin position="37"/>
        <end position="54"/>
    </location>
</feature>
<evidence type="ECO:0000313" key="7">
    <source>
        <dbReference type="EMBL" id="MFC4987196.1"/>
    </source>
</evidence>
<feature type="domain" description="O-antigen ligase-related" evidence="6">
    <location>
        <begin position="196"/>
        <end position="334"/>
    </location>
</feature>
<evidence type="ECO:0000256" key="4">
    <source>
        <dbReference type="ARBA" id="ARBA00023136"/>
    </source>
</evidence>
<feature type="transmembrane region" description="Helical" evidence="5">
    <location>
        <begin position="66"/>
        <end position="84"/>
    </location>
</feature>
<dbReference type="Proteomes" id="UP001595925">
    <property type="component" value="Unassembled WGS sequence"/>
</dbReference>
<evidence type="ECO:0000259" key="6">
    <source>
        <dbReference type="Pfam" id="PF04932"/>
    </source>
</evidence>
<keyword evidence="2 5" id="KW-0812">Transmembrane</keyword>
<evidence type="ECO:0000313" key="8">
    <source>
        <dbReference type="Proteomes" id="UP001595925"/>
    </source>
</evidence>
<feature type="transmembrane region" description="Helical" evidence="5">
    <location>
        <begin position="96"/>
        <end position="115"/>
    </location>
</feature>
<organism evidence="7 8">
    <name type="scientific">Saliphagus infecundisoli</name>
    <dbReference type="NCBI Taxonomy" id="1849069"/>
    <lineage>
        <taxon>Archaea</taxon>
        <taxon>Methanobacteriati</taxon>
        <taxon>Methanobacteriota</taxon>
        <taxon>Stenosarchaea group</taxon>
        <taxon>Halobacteria</taxon>
        <taxon>Halobacteriales</taxon>
        <taxon>Natrialbaceae</taxon>
        <taxon>Saliphagus</taxon>
    </lineage>
</organism>
<feature type="transmembrane region" description="Helical" evidence="5">
    <location>
        <begin position="236"/>
        <end position="258"/>
    </location>
</feature>
<dbReference type="GO" id="GO:0016020">
    <property type="term" value="C:membrane"/>
    <property type="evidence" value="ECO:0007669"/>
    <property type="project" value="UniProtKB-SubCell"/>
</dbReference>
<dbReference type="PANTHER" id="PTHR37422">
    <property type="entry name" value="TEICHURONIC ACID BIOSYNTHESIS PROTEIN TUAE"/>
    <property type="match status" value="1"/>
</dbReference>
<evidence type="ECO:0000256" key="2">
    <source>
        <dbReference type="ARBA" id="ARBA00022692"/>
    </source>
</evidence>
<feature type="transmembrane region" description="Helical" evidence="5">
    <location>
        <begin position="358"/>
        <end position="375"/>
    </location>
</feature>
<comment type="subcellular location">
    <subcellularLocation>
        <location evidence="1">Membrane</location>
        <topology evidence="1">Multi-pass membrane protein</topology>
    </subcellularLocation>
</comment>
<feature type="transmembrane region" description="Helical" evidence="5">
    <location>
        <begin position="209"/>
        <end position="229"/>
    </location>
</feature>
<dbReference type="GO" id="GO:0016874">
    <property type="term" value="F:ligase activity"/>
    <property type="evidence" value="ECO:0007669"/>
    <property type="project" value="UniProtKB-KW"/>
</dbReference>
<evidence type="ECO:0000256" key="1">
    <source>
        <dbReference type="ARBA" id="ARBA00004141"/>
    </source>
</evidence>
<protein>
    <submittedName>
        <fullName evidence="7">O-antigen ligase family protein</fullName>
    </submittedName>
</protein>
<keyword evidence="3 5" id="KW-1133">Transmembrane helix</keyword>
<keyword evidence="4 5" id="KW-0472">Membrane</keyword>
<feature type="transmembrane region" description="Helical" evidence="5">
    <location>
        <begin position="322"/>
        <end position="346"/>
    </location>
</feature>
<evidence type="ECO:0000256" key="5">
    <source>
        <dbReference type="SAM" id="Phobius"/>
    </source>
</evidence>
<dbReference type="RefSeq" id="WP_224828509.1">
    <property type="nucleotide sequence ID" value="NZ_JAIVEF010000007.1"/>
</dbReference>
<feature type="transmembrane region" description="Helical" evidence="5">
    <location>
        <begin position="122"/>
        <end position="140"/>
    </location>
</feature>
<feature type="transmembrane region" description="Helical" evidence="5">
    <location>
        <begin position="160"/>
        <end position="178"/>
    </location>
</feature>
<dbReference type="InterPro" id="IPR007016">
    <property type="entry name" value="O-antigen_ligase-rel_domated"/>
</dbReference>